<dbReference type="EMBL" id="CAEZYY010000071">
    <property type="protein sequence ID" value="CAB4774332.1"/>
    <property type="molecule type" value="Genomic_DNA"/>
</dbReference>
<evidence type="ECO:0000313" key="2">
    <source>
        <dbReference type="EMBL" id="CAB4723066.1"/>
    </source>
</evidence>
<organism evidence="4">
    <name type="scientific">freshwater metagenome</name>
    <dbReference type="NCBI Taxonomy" id="449393"/>
    <lineage>
        <taxon>unclassified sequences</taxon>
        <taxon>metagenomes</taxon>
        <taxon>ecological metagenomes</taxon>
    </lineage>
</organism>
<accession>A0A6J7TI71</accession>
<evidence type="ECO:0000313" key="4">
    <source>
        <dbReference type="EMBL" id="CAB5053123.1"/>
    </source>
</evidence>
<gene>
    <name evidence="2" type="ORF">UFOPK2602_01880</name>
    <name evidence="3" type="ORF">UFOPK2806_02619</name>
    <name evidence="4" type="ORF">UFOPK4306_00205</name>
</gene>
<dbReference type="AlphaFoldDB" id="A0A6J7TI71"/>
<dbReference type="EMBL" id="CAFBQP010000005">
    <property type="protein sequence ID" value="CAB5053123.1"/>
    <property type="molecule type" value="Genomic_DNA"/>
</dbReference>
<evidence type="ECO:0000313" key="3">
    <source>
        <dbReference type="EMBL" id="CAB4774332.1"/>
    </source>
</evidence>
<proteinExistence type="predicted"/>
<name>A0A6J7TI71_9ZZZZ</name>
<evidence type="ECO:0000256" key="1">
    <source>
        <dbReference type="SAM" id="MobiDB-lite"/>
    </source>
</evidence>
<sequence>MGQQVDDLEGGSTTIGVLGGHWRAEVDSRGRIVTWEGSALDWWIAAEDRWHDPRHELTVRQQSVDGTPVIETRVRVPGGDVVQRVYAVADAGGVTVIEVENDSPAPVAVVFSHGRLLTQRPPATVPIEGIEVPADAVSFPIGHHATMRVGIPHSGNPGPLPAELGTPLAVARGWTRLTETASRVVLPDAALMERLVSVRCHVLLNGPVDPVSDAAGSLLGLAELVRMGSDAVDLVPEAVSAAERLARAARTCGLDWDGAAALSAVERLLVSADDHRAAADVAALCARLGGSGAPVPEQAPDGIRFVPWLEYRLARPLANNTCVLLEAGHPQGWLGANWEVHHLPAGPRSQVGYAVRWHGERPAVLWEITGEPVALVGGSAAPSWRGSGPSGEDLWPEPQPQS</sequence>
<reference evidence="4" key="1">
    <citation type="submission" date="2020-05" db="EMBL/GenBank/DDBJ databases">
        <authorList>
            <person name="Chiriac C."/>
            <person name="Salcher M."/>
            <person name="Ghai R."/>
            <person name="Kavagutti S V."/>
        </authorList>
    </citation>
    <scope>NUCLEOTIDE SEQUENCE</scope>
</reference>
<dbReference type="EMBL" id="CAEZXX010000158">
    <property type="protein sequence ID" value="CAB4723066.1"/>
    <property type="molecule type" value="Genomic_DNA"/>
</dbReference>
<feature type="region of interest" description="Disordered" evidence="1">
    <location>
        <begin position="379"/>
        <end position="402"/>
    </location>
</feature>
<protein>
    <submittedName>
        <fullName evidence="4">Unannotated protein</fullName>
    </submittedName>
</protein>